<evidence type="ECO:0000256" key="17">
    <source>
        <dbReference type="ARBA" id="ARBA00024499"/>
    </source>
</evidence>
<dbReference type="PROSITE" id="PS50526">
    <property type="entry name" value="RDRP_SSRNA_NEG_NONSEG"/>
    <property type="match status" value="1"/>
</dbReference>
<keyword evidence="5 21" id="KW-0507">mRNA processing</keyword>
<dbReference type="InterPro" id="IPR025786">
    <property type="entry name" value="Mononega_L_MeTrfase"/>
</dbReference>
<evidence type="ECO:0000256" key="11">
    <source>
        <dbReference type="ARBA" id="ARBA00022840"/>
    </source>
</evidence>
<comment type="function">
    <text evidence="1 21">RNA-directed RNA polymerase that catalyzes the replication of viral genomic RNA. The template is composed of the viral RNA tightly encapsidated by the nucleoprotein (N). The replicase mode is dependent on intracellular N protein concentration. In this mode, the polymerase replicates the whole viral genome without recognizing transcriptional signals, and the replicated genome is not caped or polyadenylated.</text>
</comment>
<evidence type="ECO:0000256" key="15">
    <source>
        <dbReference type="ARBA" id="ARBA00023268"/>
    </source>
</evidence>
<dbReference type="GO" id="GO:0016787">
    <property type="term" value="F:hydrolase activity"/>
    <property type="evidence" value="ECO:0007669"/>
    <property type="project" value="UniProtKB-KW"/>
</dbReference>
<keyword evidence="13 21" id="KW-0693">Viral RNA replication</keyword>
<evidence type="ECO:0000256" key="18">
    <source>
        <dbReference type="ARBA" id="ARBA00047332"/>
    </source>
</evidence>
<protein>
    <recommendedName>
        <fullName evidence="21">RNA-directed RNA polymerase L</fullName>
        <shortName evidence="21">Protein L</shortName>
    </recommendedName>
    <alternativeName>
        <fullName evidence="21">Large structural protein</fullName>
    </alternativeName>
    <alternativeName>
        <fullName evidence="21">Replicase</fullName>
    </alternativeName>
    <alternativeName>
        <fullName evidence="21">Transcriptase</fullName>
    </alternativeName>
    <domain>
        <recommendedName>
            <fullName evidence="21">RNA-directed RNA polymerase</fullName>
            <ecNumber evidence="21">2.7.7.48</ecNumber>
        </recommendedName>
    </domain>
    <domain>
        <recommendedName>
            <fullName evidence="21">GTP phosphohydrolase</fullName>
            <ecNumber evidence="21">3.6.1.-</ecNumber>
        </recommendedName>
    </domain>
    <domain>
        <recommendedName>
            <fullName evidence="21">GDP polyribonucleotidyltransferase</fullName>
            <ecNumber evidence="21">2.7.7.88</ecNumber>
        </recommendedName>
        <alternativeName>
            <fullName evidence="21">PRNTase</fullName>
        </alternativeName>
    </domain>
    <domain>
        <recommendedName>
            <fullName evidence="21">mRNA (nucleoside-2'-O-)-methyltransferase</fullName>
            <shortName evidence="21">N1-2'-O-MTase</shortName>
            <ecNumber evidence="21">2.1.1.-</ecNumber>
        </recommendedName>
    </domain>
    <domain>
        <recommendedName>
            <fullName evidence="21">mRNA (guanine-N(7)-)-methyltransferase</fullName>
            <shortName evidence="21">G-N7-MTase</shortName>
        </recommendedName>
    </domain>
</protein>
<dbReference type="GO" id="GO:0004482">
    <property type="term" value="F:mRNA 5'-cap (guanine-N7-)-methyltransferase activity"/>
    <property type="evidence" value="ECO:0007669"/>
    <property type="project" value="InterPro"/>
</dbReference>
<evidence type="ECO:0000256" key="14">
    <source>
        <dbReference type="ARBA" id="ARBA00023042"/>
    </source>
</evidence>
<evidence type="ECO:0000256" key="3">
    <source>
        <dbReference type="ARBA" id="ARBA00022484"/>
    </source>
</evidence>
<keyword evidence="14 21" id="KW-0506">mRNA capping</keyword>
<comment type="function">
    <text evidence="21">RNA-directed RNA polymerase that catalyzes the transcription of viral mRNAs, their capping and polyadenylation. The template is composed of the viral RNA tightly encapsidated by the nucleoprotein (N). The viral polymerase binds to the genomic RNA at the 3' leader promoter, and transcribes subsequently all viral mRNAs with a decreasing efficiency. The first gene is the most transcribed, and the last the least transcribed. The viral phosphoprotein acts as a processivity factor. Capping is concomitant with initiation of mRNA transcription. Indeed, a GDP polyribonucleotidyl transferase (PRNTase) adds the cap structure when the nascent RNA chain length has reached few nucleotides. Ribose 2'-O methylation of viral mRNA cap precedes and facilitates subsequent guanine-N-7 methylation, both activities being carried by the viral polymerase. Polyadenylation of mRNAs occur by a stuttering mechanism at a slipery stop site present at the end viral genes. After finishing transcription of a mRNA, the polymerase can resume transcription of the downstream gene.</text>
</comment>
<evidence type="ECO:0000256" key="6">
    <source>
        <dbReference type="ARBA" id="ARBA00022679"/>
    </source>
</evidence>
<keyword evidence="21" id="KW-1035">Host cytoplasm</keyword>
<organism evidence="24 25">
    <name type="scientific">Hangzhou acrida cinerea lispivirus 1</name>
    <dbReference type="NCBI Taxonomy" id="2905565"/>
    <lineage>
        <taxon>Viruses</taxon>
        <taxon>Riboviria</taxon>
        <taxon>Orthornavirae</taxon>
        <taxon>Negarnaviricota</taxon>
        <taxon>Haploviricotina</taxon>
        <taxon>Monjiviricetes</taxon>
        <taxon>Mononegavirales</taxon>
        <taxon>Lispiviridae</taxon>
        <taxon>Acridvirus</taxon>
        <taxon>Acridvirus hangzhouense</taxon>
    </lineage>
</organism>
<evidence type="ECO:0000256" key="13">
    <source>
        <dbReference type="ARBA" id="ARBA00022953"/>
    </source>
</evidence>
<dbReference type="GO" id="GO:0030430">
    <property type="term" value="C:host cell cytoplasm"/>
    <property type="evidence" value="ECO:0007669"/>
    <property type="project" value="UniProtKB-SubCell"/>
</dbReference>
<comment type="catalytic activity">
    <reaction evidence="18 21">
        <text>a 5'-end (5'-triphosphoguanosine)-adenylyl-adenylyl-cytidylyl-adenosine in mRNA + S-adenosyl-L-methionine = a 5'-end (5'-triphosphoguanosine)-(2'-O-methyladenylyl)-adenylyl-cytidylyl-adenosine in mRNA + S-adenosyl-L-homocysteine + H(+)</text>
        <dbReference type="Rhea" id="RHEA:65380"/>
        <dbReference type="Rhea" id="RHEA-COMP:16797"/>
        <dbReference type="Rhea" id="RHEA-COMP:16801"/>
        <dbReference type="ChEBI" id="CHEBI:15378"/>
        <dbReference type="ChEBI" id="CHEBI:57856"/>
        <dbReference type="ChEBI" id="CHEBI:59789"/>
        <dbReference type="ChEBI" id="CHEBI:156482"/>
        <dbReference type="ChEBI" id="CHEBI:156484"/>
    </reaction>
</comment>
<comment type="catalytic activity">
    <reaction evidence="21">
        <text>RNA(n) + a ribonucleoside 5'-triphosphate = RNA(n+1) + diphosphate</text>
        <dbReference type="Rhea" id="RHEA:21248"/>
        <dbReference type="Rhea" id="RHEA-COMP:14527"/>
        <dbReference type="Rhea" id="RHEA-COMP:17342"/>
        <dbReference type="ChEBI" id="CHEBI:33019"/>
        <dbReference type="ChEBI" id="CHEBI:61557"/>
        <dbReference type="ChEBI" id="CHEBI:140395"/>
        <dbReference type="EC" id="2.7.7.48"/>
    </reaction>
</comment>
<keyword evidence="11 21" id="KW-0067">ATP-binding</keyword>
<dbReference type="EC" id="2.7.7.88" evidence="21"/>
<reference evidence="24" key="1">
    <citation type="submission" date="2021-05" db="EMBL/GenBank/DDBJ databases">
        <authorList>
            <person name="Feng G."/>
        </authorList>
    </citation>
    <scope>NUCLEOTIDE SEQUENCE</scope>
    <source>
        <strain evidence="24">JJHFY165488</strain>
    </source>
</reference>
<evidence type="ECO:0000256" key="21">
    <source>
        <dbReference type="PIRNR" id="PIRNR000830"/>
    </source>
</evidence>
<evidence type="ECO:0000313" key="24">
    <source>
        <dbReference type="EMBL" id="UHK03318.1"/>
    </source>
</evidence>
<keyword evidence="4 21" id="KW-0489">Methyltransferase</keyword>
<keyword evidence="6 21" id="KW-0808">Transferase</keyword>
<dbReference type="InterPro" id="IPR016269">
    <property type="entry name" value="RNA-dir_pol_paramyxovirus"/>
</dbReference>
<dbReference type="PROSITE" id="PS51590">
    <property type="entry name" value="SAM_MT_MNV_L"/>
    <property type="match status" value="1"/>
</dbReference>
<dbReference type="InterPro" id="IPR029063">
    <property type="entry name" value="SAM-dependent_MTases_sf"/>
</dbReference>
<keyword evidence="7 21" id="KW-0949">S-adenosyl-L-methionine</keyword>
<dbReference type="Pfam" id="PF14318">
    <property type="entry name" value="Mononeg_mRNAcap"/>
    <property type="match status" value="1"/>
</dbReference>
<dbReference type="InterPro" id="IPR026890">
    <property type="entry name" value="Mononeg_mRNAcap"/>
</dbReference>
<dbReference type="GO" id="GO:0003968">
    <property type="term" value="F:RNA-directed RNA polymerase activity"/>
    <property type="evidence" value="ECO:0007669"/>
    <property type="project" value="UniProtKB-KW"/>
</dbReference>
<comment type="subcellular location">
    <subcellularLocation>
        <location evidence="21">Virion</location>
    </subcellularLocation>
    <subcellularLocation>
        <location evidence="21">Host cytoplasm</location>
    </subcellularLocation>
</comment>
<keyword evidence="25" id="KW-1185">Reference proteome</keyword>
<evidence type="ECO:0000256" key="10">
    <source>
        <dbReference type="ARBA" id="ARBA00022801"/>
    </source>
</evidence>
<comment type="catalytic activity">
    <reaction evidence="17 21">
        <text>a 5'-end (5'-triphosphoguanosine)-(2'-O-methyladenylyl)-adenylyl-cytidylyl-adenosine in mRNA + S-adenosyl-L-methionine = a 5'-end (N(7)-methyl 5'-triphosphoguanosine)-(2'-O-methyladenylyl)-adenylyl-cytidylyl-adenosine in mRNA + S-adenosyl-L-homocysteine</text>
        <dbReference type="Rhea" id="RHEA:65440"/>
        <dbReference type="Rhea" id="RHEA-COMP:16798"/>
        <dbReference type="Rhea" id="RHEA-COMP:16801"/>
        <dbReference type="ChEBI" id="CHEBI:57856"/>
        <dbReference type="ChEBI" id="CHEBI:59789"/>
        <dbReference type="ChEBI" id="CHEBI:156482"/>
        <dbReference type="ChEBI" id="CHEBI:156483"/>
    </reaction>
</comment>
<keyword evidence="10" id="KW-0378">Hydrolase</keyword>
<comment type="catalytic activity">
    <reaction evidence="19">
        <text>a 5'-end (5'-triphosphoguanosine)-adenylyl-adenylyl-cytidylyl-adenosine in mRNA + 2 S-adenosyl-L-methionine = a 5'-end (N(7)-methyl 5'-triphosphoguanosine)-(2'-O-methyladenylyl)-adenylyl-cytidylyl-adenosine in mRNA + 2 S-adenosyl-L-homocysteine + H(+)</text>
        <dbReference type="Rhea" id="RHEA:65376"/>
        <dbReference type="Rhea" id="RHEA-COMP:16797"/>
        <dbReference type="Rhea" id="RHEA-COMP:16798"/>
        <dbReference type="ChEBI" id="CHEBI:15378"/>
        <dbReference type="ChEBI" id="CHEBI:57856"/>
        <dbReference type="ChEBI" id="CHEBI:59789"/>
        <dbReference type="ChEBI" id="CHEBI:156483"/>
        <dbReference type="ChEBI" id="CHEBI:156484"/>
        <dbReference type="EC" id="2.1.1.375"/>
    </reaction>
</comment>
<dbReference type="InterPro" id="IPR014023">
    <property type="entry name" value="Mononeg_RNA_pol_cat"/>
</dbReference>
<evidence type="ECO:0000256" key="19">
    <source>
        <dbReference type="ARBA" id="ARBA00047370"/>
    </source>
</evidence>
<dbReference type="EC" id="2.7.7.48" evidence="21"/>
<evidence type="ECO:0000256" key="16">
    <source>
        <dbReference type="ARBA" id="ARBA00024494"/>
    </source>
</evidence>
<dbReference type="GO" id="GO:0005524">
    <property type="term" value="F:ATP binding"/>
    <property type="evidence" value="ECO:0007669"/>
    <property type="project" value="UniProtKB-KW"/>
</dbReference>
<sequence>MHFDDDIFGDLDIEEDSQDTRGKHPRIPDSHLQSPIRICTRSSIFKSSSENPPHLARTIDGITKYLRIHIDNIEIHSERFYGVIFKQSRSSQITEIDNWVVKNYGESYSIILEIIKETHIRLNLPVPDTKENISNDTMKRLSYLWKWTRVRRIMQNLRGDEQGVLPWKRCRDPPPPIADVYLSGHLLLWQNTLRGPLEVKDWIAFDYEQVLMICDTIAARVFTIWLHECLPSNIPGSINPETLIQLYDILDDGILDKGNKIYDEISAYEGICFGLLIRDHDSIEASSKYDAWLIQELEDKQHSHALRVHKFISDMKASPSVYAELHGLFRHWGHPTVDELAGCHKVQSIGKTRTYPDILHLSGALGALKRQFYISFLHRHGRSPRIKNLSWLKERRPKLHKLLTQGRKVLNIYNPDVSLSDWSTIRFNKEFDFDYHADYTDLMDDKSLAPLRSELRSIYCPQRLHYQPKSPTSSRRVLQEVLNRPTIDIKQICERVNRGNIPEDWKIIILHAKERELKISARLFAMMTLEMRLYFCATEANLAKTLFKYFPQQTMTSDEPDLMKRLFYLSDNQRDPDKFLSIINSIDFSSWNLCHTYQLTEEFFLFIDDLFGTQHLYTRSHWFFGECLVSLSSNLNPPRSLIDHPTGTPYDCETLWTNHGGGFEGLRQKGWTLITIALLLYVESMTGIKGYIIGQGDNQVCKILLPVPDDCLDYTQYLLTRQDHITAQAEWYIGVLKQIALTIGLIVKPEETSISRDILIYGKDIIYKGSFLPQMSKRISRILDDVNEVYPTLATQVSTIQTAGMACSQKGLDYVAPYLLSTCEALVLTMDKIRILALKRKIDKKQLGVMESGNFKEFLLCLSSEVGGFPILSPLSFFYRGHPDSVTTHLTFLDLIKNKCRAANRILNALESGVILSGRESAELLVANPCSLNLEAPPTIANLLKNRLEDALKEKTRNLDLIPIFRGNAKELDKDLYMFLVNLTPCHPRIIHEIFRNTVTGAKLMYIAKHMNTRTTRMLLSRTGRDADIPEQIGDLELELIKHWYDLYHRTLTCEEERTHSTCTRCPTELAKYIRNRSWRRVIKGDIQGVTIPHPAHQFCFHPFNSELEPSHASLNELHTHGSEHVMYTAVSPLCTDLLLHHGPYQHYVGSLTQEKKAGLIYQIPYAGRPLEAAKRLIQLDEWLFNPFNISHTAMVKLAASRTNIDISTLAFMTRKITGGSAVHRLQDHVTKKGTLPNMRPNLTSSIYFSTDKMGRFSRGLDNFNLHYQGVITLGFFYLQMEAIYGEGTQHGKMHYAGTCCEEKLEDFLIDSDLQLESIYEVDDNPLLYARVEEAQLIRPPGSTGIVRYVRNVEPALAAATILLDRILKASALLTIGHFERPPPIQSILGVAEVSAIGVSEILKYLSCLIYLVACLSSISALSFTNAITTDQLSDLALVCLLPEVREEFYSIAGLPEMSELYTSPRAMARSLKNYLLGEVFEVQFNKGNQAQMTRIVFFPSEILNSSRVLHMWAQWLSWMTDNKISIQSLVEHIEGGLPYEGIFSTEFDSLIMDLITKSSGIKFEDFALSYHIKISEFPMEKVLRQSRGSRSNFAKLHRDQIKSMSDPRMKRREYTPWTTPLLHQPRGYIAEVDVNDDMTSPIIRVKPAAGAPIGRRSKTRSDHQYRLYGKTSTSYCKFAEILERERIQLSGPACCLAEGEGSIARLLLLYGSSIVYYNTLINKSKLVPHRAYDMIPSCLTDMSHLVKWIDINVLTGGDLSSLHVIKSLMKSSPEGGFEIVTCDAEGIHDFNVTEASKIIAGAICVAIHGKSQLFIIKVFSSGAFFLAQVVSAIRLVYHNVRVVVPCFSSHESTEVYVIAKAMVESARKDLSCYLRLVQDGGFMIRGNWKCHIPRCVTLSAERMRDQPLQRGMMDYVLWCWDNSPKWGFQNNLSSCLSKICLSHATWNQALDIKIWLSSTYDSVRLDALRCLLTYQRSSSGDNLEEIIINVSNPHHSLRIQMEHYCLALMNLTIVEQILGIPEGSVQLKMMDTVSKGFDLDYKYSTLFSYYPDISQWSKDYLKTMWRIWGHHNYKRMS</sequence>
<evidence type="ECO:0000256" key="20">
    <source>
        <dbReference type="ARBA" id="ARBA00048548"/>
    </source>
</evidence>
<proteinExistence type="inferred from homology"/>
<feature type="domain" description="RdRp catalytic" evidence="22">
    <location>
        <begin position="580"/>
        <end position="769"/>
    </location>
</feature>
<keyword evidence="9 21" id="KW-0547">Nucleotide-binding</keyword>
<dbReference type="PIRSF" id="PIRSF000830">
    <property type="entry name" value="RNA_pol_ParamyxoV"/>
    <property type="match status" value="1"/>
</dbReference>
<dbReference type="InterPro" id="IPR002877">
    <property type="entry name" value="RNA_MeTrfase_FtsJ_dom"/>
</dbReference>
<dbReference type="EC" id="2.1.1.-" evidence="21"/>
<accession>A0A8K1XVZ7</accession>
<feature type="domain" description="Mononegavirus-type SAM-dependent 2'-O-MTase" evidence="23">
    <location>
        <begin position="1667"/>
        <end position="1859"/>
    </location>
</feature>
<evidence type="ECO:0000256" key="1">
    <source>
        <dbReference type="ARBA" id="ARBA00003132"/>
    </source>
</evidence>
<dbReference type="EC" id="3.6.1.-" evidence="21"/>
<evidence type="ECO:0000256" key="12">
    <source>
        <dbReference type="ARBA" id="ARBA00022844"/>
    </source>
</evidence>
<dbReference type="GO" id="GO:0044423">
    <property type="term" value="C:virion component"/>
    <property type="evidence" value="ECO:0007669"/>
    <property type="project" value="UniProtKB-KW"/>
</dbReference>
<dbReference type="Pfam" id="PF00946">
    <property type="entry name" value="Mononeg_RNA_pol"/>
    <property type="match status" value="1"/>
</dbReference>
<evidence type="ECO:0000256" key="2">
    <source>
        <dbReference type="ARBA" id="ARBA00007934"/>
    </source>
</evidence>
<keyword evidence="3 21" id="KW-0696">RNA-directed RNA polymerase</keyword>
<evidence type="ECO:0000256" key="8">
    <source>
        <dbReference type="ARBA" id="ARBA00022695"/>
    </source>
</evidence>
<evidence type="ECO:0000256" key="5">
    <source>
        <dbReference type="ARBA" id="ARBA00022664"/>
    </source>
</evidence>
<comment type="similarity">
    <text evidence="2 21">Belongs to the paramyxovirus L protein family.</text>
</comment>
<keyword evidence="12 21" id="KW-0946">Virion</keyword>
<comment type="catalytic activity">
    <reaction evidence="20 21">
        <text>GTP + H2O = GDP + phosphate + H(+)</text>
        <dbReference type="Rhea" id="RHEA:19669"/>
        <dbReference type="ChEBI" id="CHEBI:15377"/>
        <dbReference type="ChEBI" id="CHEBI:15378"/>
        <dbReference type="ChEBI" id="CHEBI:37565"/>
        <dbReference type="ChEBI" id="CHEBI:43474"/>
        <dbReference type="ChEBI" id="CHEBI:58189"/>
    </reaction>
</comment>
<dbReference type="Proteomes" id="UP001157407">
    <property type="component" value="Segment"/>
</dbReference>
<keyword evidence="8 21" id="KW-0548">Nucleotidyltransferase</keyword>
<evidence type="ECO:0000313" key="25">
    <source>
        <dbReference type="Proteomes" id="UP001157407"/>
    </source>
</evidence>
<dbReference type="Pfam" id="PF01728">
    <property type="entry name" value="FtsJ"/>
    <property type="match status" value="1"/>
</dbReference>
<evidence type="ECO:0000256" key="9">
    <source>
        <dbReference type="ARBA" id="ARBA00022741"/>
    </source>
</evidence>
<evidence type="ECO:0000259" key="23">
    <source>
        <dbReference type="PROSITE" id="PS51590"/>
    </source>
</evidence>
<evidence type="ECO:0000259" key="22">
    <source>
        <dbReference type="PROSITE" id="PS50526"/>
    </source>
</evidence>
<evidence type="ECO:0000256" key="4">
    <source>
        <dbReference type="ARBA" id="ARBA00022603"/>
    </source>
</evidence>
<dbReference type="Gene3D" id="3.40.50.150">
    <property type="entry name" value="Vaccinia Virus protein VP39"/>
    <property type="match status" value="1"/>
</dbReference>
<keyword evidence="15" id="KW-0511">Multifunctional enzyme</keyword>
<comment type="catalytic activity">
    <reaction evidence="16">
        <text>a 5'-end triphospho-adenylyl-adenylyl-cytidylyl-adenosine in mRNA + GDP + H(+) = a 5'-end (5'-triphosphoguanosine)-adenylyl-adenylyl-cytidylyl-adenosine in mRNA + diphosphate</text>
        <dbReference type="Rhea" id="RHEA:65436"/>
        <dbReference type="Rhea" id="RHEA-COMP:16797"/>
        <dbReference type="Rhea" id="RHEA-COMP:16799"/>
        <dbReference type="ChEBI" id="CHEBI:15378"/>
        <dbReference type="ChEBI" id="CHEBI:33019"/>
        <dbReference type="ChEBI" id="CHEBI:58189"/>
        <dbReference type="ChEBI" id="CHEBI:156484"/>
        <dbReference type="ChEBI" id="CHEBI:156503"/>
        <dbReference type="EC" id="2.7.7.88"/>
    </reaction>
</comment>
<gene>
    <name evidence="24" type="ORF">FuLiV1_gp5</name>
</gene>
<name>A0A8K1XVZ7_9MONO</name>
<evidence type="ECO:0000256" key="7">
    <source>
        <dbReference type="ARBA" id="ARBA00022691"/>
    </source>
</evidence>
<dbReference type="EMBL" id="MZ209654">
    <property type="protein sequence ID" value="UHK03318.1"/>
    <property type="molecule type" value="Viral_cRNA"/>
</dbReference>